<reference evidence="3 4" key="1">
    <citation type="submission" date="2019-05" db="EMBL/GenBank/DDBJ databases">
        <title>Psychrobacillus vulpis sp. nov., a new species isolated from feces of a red fox that inhabits in The Tablas de Daimiel Natural Park, Albacete, Spain.</title>
        <authorList>
            <person name="Rodriguez M."/>
            <person name="Reina J.C."/>
            <person name="Bejar V."/>
            <person name="Llamas I."/>
        </authorList>
    </citation>
    <scope>NUCLEOTIDE SEQUENCE [LARGE SCALE GENOMIC DNA]</scope>
    <source>
        <strain evidence="3 4">NHI-2</strain>
    </source>
</reference>
<dbReference type="SFLD" id="SFLDG01129">
    <property type="entry name" value="C1.5:_HAD__Beta-PGM__Phosphata"/>
    <property type="match status" value="1"/>
</dbReference>
<dbReference type="EC" id="3.6.1.1" evidence="3"/>
<dbReference type="InterPro" id="IPR036412">
    <property type="entry name" value="HAD-like_sf"/>
</dbReference>
<proteinExistence type="predicted"/>
<dbReference type="InterPro" id="IPR041492">
    <property type="entry name" value="HAD_2"/>
</dbReference>
<dbReference type="Pfam" id="PF13419">
    <property type="entry name" value="HAD_2"/>
    <property type="match status" value="1"/>
</dbReference>
<dbReference type="GO" id="GO:0006281">
    <property type="term" value="P:DNA repair"/>
    <property type="evidence" value="ECO:0007669"/>
    <property type="project" value="TreeGrafter"/>
</dbReference>
<dbReference type="Gene3D" id="3.40.50.1000">
    <property type="entry name" value="HAD superfamily/HAD-like"/>
    <property type="match status" value="1"/>
</dbReference>
<evidence type="ECO:0000313" key="3">
    <source>
        <dbReference type="EMBL" id="TQR06108.1"/>
    </source>
</evidence>
<keyword evidence="4" id="KW-1185">Reference proteome</keyword>
<sequence length="218" mass="24403">MKGKAYKALLFDFDGTLLNTNDLIIESFLHVLGERFPGKYDRDSVLPFLGPTLQETFHSINPELTESLIAAYRAWNIQHHDDMVVPFDGVVETLYKLKEEGYKLAVVSTKRREMIDKGINLMKCETLFDTIIGLDDVKNAKPDPEPIELALERLGVEKEDALMIGDNLHDIVGGQRAGVDTAAVAWSIKGEAFLATYLPTYMIHHISELLEIAKGQSV</sequence>
<keyword evidence="2" id="KW-0460">Magnesium</keyword>
<dbReference type="AlphaFoldDB" id="A0A544SLL7"/>
<comment type="caution">
    <text evidence="3">The sequence shown here is derived from an EMBL/GenBank/DDBJ whole genome shotgun (WGS) entry which is preliminary data.</text>
</comment>
<dbReference type="PANTHER" id="PTHR43434">
    <property type="entry name" value="PHOSPHOGLYCOLATE PHOSPHATASE"/>
    <property type="match status" value="1"/>
</dbReference>
<dbReference type="CDD" id="cd02616">
    <property type="entry name" value="HAD_PPase"/>
    <property type="match status" value="1"/>
</dbReference>
<keyword evidence="1 3" id="KW-0378">Hydrolase</keyword>
<dbReference type="GO" id="GO:0008967">
    <property type="term" value="F:phosphoglycolate phosphatase activity"/>
    <property type="evidence" value="ECO:0007669"/>
    <property type="project" value="TreeGrafter"/>
</dbReference>
<dbReference type="PANTHER" id="PTHR43434:SF26">
    <property type="entry name" value="PYROPHOSPHATASE PPAX"/>
    <property type="match status" value="1"/>
</dbReference>
<dbReference type="GO" id="GO:0004427">
    <property type="term" value="F:inorganic diphosphate phosphatase activity"/>
    <property type="evidence" value="ECO:0007669"/>
    <property type="project" value="UniProtKB-EC"/>
</dbReference>
<dbReference type="SUPFAM" id="SSF56784">
    <property type="entry name" value="HAD-like"/>
    <property type="match status" value="1"/>
</dbReference>
<dbReference type="InterPro" id="IPR023198">
    <property type="entry name" value="PGP-like_dom2"/>
</dbReference>
<dbReference type="Proteomes" id="UP000318937">
    <property type="component" value="Unassembled WGS sequence"/>
</dbReference>
<organism evidence="3 4">
    <name type="scientific">Psychrobacillus soli</name>
    <dbReference type="NCBI Taxonomy" id="1543965"/>
    <lineage>
        <taxon>Bacteria</taxon>
        <taxon>Bacillati</taxon>
        <taxon>Bacillota</taxon>
        <taxon>Bacilli</taxon>
        <taxon>Bacillales</taxon>
        <taxon>Bacillaceae</taxon>
        <taxon>Psychrobacillus</taxon>
    </lineage>
</organism>
<dbReference type="GO" id="GO:0005829">
    <property type="term" value="C:cytosol"/>
    <property type="evidence" value="ECO:0007669"/>
    <property type="project" value="TreeGrafter"/>
</dbReference>
<dbReference type="InterPro" id="IPR050155">
    <property type="entry name" value="HAD-like_hydrolase_sf"/>
</dbReference>
<dbReference type="PROSITE" id="PS01228">
    <property type="entry name" value="COF_1"/>
    <property type="match status" value="1"/>
</dbReference>
<dbReference type="NCBIfam" id="TIGR01549">
    <property type="entry name" value="HAD-SF-IA-v1"/>
    <property type="match status" value="1"/>
</dbReference>
<dbReference type="SFLD" id="SFLDG01135">
    <property type="entry name" value="C1.5.6:_HAD__Beta-PGM__Phospha"/>
    <property type="match status" value="1"/>
</dbReference>
<dbReference type="RefSeq" id="WP_142609087.1">
    <property type="nucleotide sequence ID" value="NZ_VDGG01000065.1"/>
</dbReference>
<dbReference type="PRINTS" id="PR00413">
    <property type="entry name" value="HADHALOGNASE"/>
</dbReference>
<evidence type="ECO:0000313" key="4">
    <source>
        <dbReference type="Proteomes" id="UP000318937"/>
    </source>
</evidence>
<dbReference type="Gene3D" id="1.10.150.240">
    <property type="entry name" value="Putative phosphatase, domain 2"/>
    <property type="match status" value="1"/>
</dbReference>
<protein>
    <submittedName>
        <fullName evidence="3">Pyrophosphatase PpaX</fullName>
        <ecNumber evidence="3">3.6.1.1</ecNumber>
    </submittedName>
</protein>
<dbReference type="NCBIfam" id="TIGR01509">
    <property type="entry name" value="HAD-SF-IA-v3"/>
    <property type="match status" value="1"/>
</dbReference>
<dbReference type="OrthoDB" id="9807630at2"/>
<dbReference type="EMBL" id="VDGG01000065">
    <property type="protein sequence ID" value="TQR06108.1"/>
    <property type="molecule type" value="Genomic_DNA"/>
</dbReference>
<dbReference type="InterPro" id="IPR006439">
    <property type="entry name" value="HAD-SF_hydro_IA"/>
</dbReference>
<gene>
    <name evidence="3" type="primary">ppaX</name>
    <name evidence="3" type="ORF">FG383_19235</name>
</gene>
<dbReference type="SFLD" id="SFLDS00003">
    <property type="entry name" value="Haloacid_Dehalogenase"/>
    <property type="match status" value="1"/>
</dbReference>
<evidence type="ECO:0000256" key="1">
    <source>
        <dbReference type="ARBA" id="ARBA00022801"/>
    </source>
</evidence>
<dbReference type="FunFam" id="3.40.50.1000:FF:000022">
    <property type="entry name" value="Phosphoglycolate phosphatase"/>
    <property type="match status" value="1"/>
</dbReference>
<dbReference type="NCBIfam" id="NF009804">
    <property type="entry name" value="PRK13288.1"/>
    <property type="match status" value="1"/>
</dbReference>
<name>A0A544SLL7_9BACI</name>
<evidence type="ECO:0000256" key="2">
    <source>
        <dbReference type="ARBA" id="ARBA00022842"/>
    </source>
</evidence>
<accession>A0A544SLL7</accession>
<dbReference type="InterPro" id="IPR023214">
    <property type="entry name" value="HAD_sf"/>
</dbReference>